<name>A0A3M6VTD6_9STRA</name>
<dbReference type="PROSITE" id="PS50003">
    <property type="entry name" value="PH_DOMAIN"/>
    <property type="match status" value="1"/>
</dbReference>
<comment type="caution">
    <text evidence="2">The sequence shown here is derived from an EMBL/GenBank/DDBJ whole genome shotgun (WGS) entry which is preliminary data.</text>
</comment>
<organism evidence="2 3">
    <name type="scientific">Peronospora effusa</name>
    <dbReference type="NCBI Taxonomy" id="542832"/>
    <lineage>
        <taxon>Eukaryota</taxon>
        <taxon>Sar</taxon>
        <taxon>Stramenopiles</taxon>
        <taxon>Oomycota</taxon>
        <taxon>Peronosporomycetes</taxon>
        <taxon>Peronosporales</taxon>
        <taxon>Peronosporaceae</taxon>
        <taxon>Peronospora</taxon>
    </lineage>
</organism>
<keyword evidence="3" id="KW-1185">Reference proteome</keyword>
<dbReference type="InterPro" id="IPR001849">
    <property type="entry name" value="PH_domain"/>
</dbReference>
<dbReference type="InterPro" id="IPR011993">
    <property type="entry name" value="PH-like_dom_sf"/>
</dbReference>
<gene>
    <name evidence="2" type="ORF">DD238_002240</name>
</gene>
<dbReference type="InterPro" id="IPR027417">
    <property type="entry name" value="P-loop_NTPase"/>
</dbReference>
<dbReference type="SUPFAM" id="SSF50729">
    <property type="entry name" value="PH domain-like"/>
    <property type="match status" value="1"/>
</dbReference>
<dbReference type="Proteomes" id="UP000282087">
    <property type="component" value="Unassembled WGS sequence"/>
</dbReference>
<dbReference type="Pfam" id="PF00169">
    <property type="entry name" value="PH"/>
    <property type="match status" value="1"/>
</dbReference>
<protein>
    <recommendedName>
        <fullName evidence="1">PH domain-containing protein</fullName>
    </recommendedName>
</protein>
<dbReference type="Gene3D" id="3.40.50.300">
    <property type="entry name" value="P-loop containing nucleotide triphosphate hydrolases"/>
    <property type="match status" value="1"/>
</dbReference>
<evidence type="ECO:0000313" key="2">
    <source>
        <dbReference type="EMBL" id="RMX69572.1"/>
    </source>
</evidence>
<reference evidence="2 3" key="1">
    <citation type="submission" date="2018-06" db="EMBL/GenBank/DDBJ databases">
        <title>Comparative genomics of downy mildews reveals potential adaptations to biotrophy.</title>
        <authorList>
            <person name="Fletcher K."/>
            <person name="Klosterman S.J."/>
            <person name="Derevnina L."/>
            <person name="Martin F."/>
            <person name="Koike S."/>
            <person name="Reyes Chin-Wo S."/>
            <person name="Mou B."/>
            <person name="Michelmore R."/>
        </authorList>
    </citation>
    <scope>NUCLEOTIDE SEQUENCE [LARGE SCALE GENOMIC DNA]</scope>
    <source>
        <strain evidence="2 3">R14</strain>
    </source>
</reference>
<evidence type="ECO:0000313" key="3">
    <source>
        <dbReference type="Proteomes" id="UP000282087"/>
    </source>
</evidence>
<sequence length="727" mass="81686">MASAELLFSGQFMALTADETHVQIQAEAVSFLQRLTEPLLVVSFHGKTSLIRSLLRGVGDEAAEGVWLYVNRVNFPNAKYLAILDRPGFGDSPVEVLLYSILASLSSVVVHHVDGHLTAKAVDEFAFLAFKEDKSDASPKYAFPQAPKLLWVLQNVTTSELKEQVQKSGLSLQETEHAYLCKALATLPKDSPSAELSKLFESTFSEQGLYAVPPRESDAFEKRMEKLLRVFTDSIHNRYLKGIVLNGPLLSSIAVSMLARREDVFKAFQGQIWKDLIYNCCLNVVEIGVKLYKLRMSERLGSIVDTSDLKDLKQALAPAQESREVVELPCENETLLDAHDSAKYEAKATFRTMPVRSGKLSSLLKKLFCDKVWSSFATIQDENNRISSEICQSLLTTLHIKMTDKVDAHFNLGTQNEEDSFQSTELERFYYHYQTNLFESLAKYRDQAKGPVKKEELSKFMHNVIRPQLAEYSDKLESIRQYNVNVVEHAIGHKEDEIEKFNAKQKMYLKQSMDAQNDVDRQLVEGAKLQALRKEALVGAINDLTRMHTMATKQKELLEEAAFVSVCGLVSDVLLGIGTVQLPEQKVIEAAQDTEVTELQGYLIKQGGGGNVLNPLGRKNWKQRYFILIGANLIYAKTKDDYERGKIIKELSLIGCRVDPSRDAGEGFNITPGKSAHVFALQRGLFEKNSKKRSLAADSGRIFKLRAQNIQERDVWIEKLREAAGGN</sequence>
<evidence type="ECO:0000259" key="1">
    <source>
        <dbReference type="PROSITE" id="PS50003"/>
    </source>
</evidence>
<accession>A0A3M6VTD6</accession>
<dbReference type="SMART" id="SM00233">
    <property type="entry name" value="PH"/>
    <property type="match status" value="1"/>
</dbReference>
<dbReference type="PANTHER" id="PTHR10751">
    <property type="entry name" value="GUANYLATE BINDING PROTEIN"/>
    <property type="match status" value="1"/>
</dbReference>
<feature type="domain" description="PH" evidence="1">
    <location>
        <begin position="596"/>
        <end position="725"/>
    </location>
</feature>
<dbReference type="Gene3D" id="2.30.29.30">
    <property type="entry name" value="Pleckstrin-homology domain (PH domain)/Phosphotyrosine-binding domain (PTB)"/>
    <property type="match status" value="1"/>
</dbReference>
<proteinExistence type="predicted"/>
<dbReference type="SUPFAM" id="SSF52540">
    <property type="entry name" value="P-loop containing nucleoside triphosphate hydrolases"/>
    <property type="match status" value="1"/>
</dbReference>
<dbReference type="AlphaFoldDB" id="A0A3M6VTD6"/>
<dbReference type="EMBL" id="QLLG01000020">
    <property type="protein sequence ID" value="RMX69572.1"/>
    <property type="molecule type" value="Genomic_DNA"/>
</dbReference>